<dbReference type="GO" id="GO:0005737">
    <property type="term" value="C:cytoplasm"/>
    <property type="evidence" value="ECO:0007669"/>
    <property type="project" value="UniProtKB-SubCell"/>
</dbReference>
<dbReference type="PANTHER" id="PTHR34471:SF1">
    <property type="entry name" value="ARGININE REPRESSOR"/>
    <property type="match status" value="1"/>
</dbReference>
<gene>
    <name evidence="10" type="primary">argR_2</name>
    <name evidence="7" type="synonym">argR</name>
    <name evidence="10" type="ORF">SAMEA4412692_01221</name>
</gene>
<comment type="function">
    <text evidence="7">Regulates arginine biosynthesis genes.</text>
</comment>
<dbReference type="UniPathway" id="UPA00068"/>
<dbReference type="InterPro" id="IPR036251">
    <property type="entry name" value="Arg_repress_C_sf"/>
</dbReference>
<keyword evidence="5 7" id="KW-0238">DNA-binding</keyword>
<dbReference type="InterPro" id="IPR001669">
    <property type="entry name" value="Arg_repress"/>
</dbReference>
<accession>A0A239STL6</accession>
<keyword evidence="6 7" id="KW-0804">Transcription</keyword>
<dbReference type="GO" id="GO:1900079">
    <property type="term" value="P:regulation of arginine biosynthetic process"/>
    <property type="evidence" value="ECO:0007669"/>
    <property type="project" value="UniProtKB-UniRule"/>
</dbReference>
<evidence type="ECO:0000256" key="3">
    <source>
        <dbReference type="ARBA" id="ARBA00022490"/>
    </source>
</evidence>
<dbReference type="Gene3D" id="3.30.1360.40">
    <property type="match status" value="1"/>
</dbReference>
<dbReference type="InterPro" id="IPR020900">
    <property type="entry name" value="Arg_repress_DNA-bd"/>
</dbReference>
<dbReference type="InterPro" id="IPR036390">
    <property type="entry name" value="WH_DNA-bd_sf"/>
</dbReference>
<comment type="pathway">
    <text evidence="7">Amino-acid biosynthesis; L-arginine biosynthesis [regulation].</text>
</comment>
<dbReference type="Gene3D" id="1.10.10.10">
    <property type="entry name" value="Winged helix-like DNA-binding domain superfamily/Winged helix DNA-binding domain"/>
    <property type="match status" value="1"/>
</dbReference>
<dbReference type="GO" id="GO:0003700">
    <property type="term" value="F:DNA-binding transcription factor activity"/>
    <property type="evidence" value="ECO:0007669"/>
    <property type="project" value="UniProtKB-UniRule"/>
</dbReference>
<dbReference type="PRINTS" id="PR01467">
    <property type="entry name" value="ARGREPRESSOR"/>
</dbReference>
<dbReference type="Proteomes" id="UP000215185">
    <property type="component" value="Chromosome 1"/>
</dbReference>
<dbReference type="GO" id="GO:0003677">
    <property type="term" value="F:DNA binding"/>
    <property type="evidence" value="ECO:0007669"/>
    <property type="project" value="UniProtKB-KW"/>
</dbReference>
<dbReference type="GO" id="GO:0051259">
    <property type="term" value="P:protein complex oligomerization"/>
    <property type="evidence" value="ECO:0007669"/>
    <property type="project" value="InterPro"/>
</dbReference>
<dbReference type="RefSeq" id="WP_018374404.1">
    <property type="nucleotide sequence ID" value="NZ_JBCLRV010000002.1"/>
</dbReference>
<dbReference type="KEGG" id="smen:SAMEA4412692_1221"/>
<dbReference type="GO" id="GO:0006526">
    <property type="term" value="P:L-arginine biosynthetic process"/>
    <property type="evidence" value="ECO:0007669"/>
    <property type="project" value="UniProtKB-UniPathway"/>
</dbReference>
<comment type="similarity">
    <text evidence="2 7">Belongs to the ArgR family.</text>
</comment>
<reference evidence="10 11" key="1">
    <citation type="submission" date="2017-06" db="EMBL/GenBank/DDBJ databases">
        <authorList>
            <consortium name="Pathogen Informatics"/>
        </authorList>
    </citation>
    <scope>NUCLEOTIDE SEQUENCE [LARGE SCALE GENOMIC DNA]</scope>
    <source>
        <strain evidence="10 11">NCTC13788</strain>
    </source>
</reference>
<dbReference type="InterPro" id="IPR020899">
    <property type="entry name" value="Arg_repress_C"/>
</dbReference>
<evidence type="ECO:0000256" key="6">
    <source>
        <dbReference type="ARBA" id="ARBA00023163"/>
    </source>
</evidence>
<evidence type="ECO:0000256" key="4">
    <source>
        <dbReference type="ARBA" id="ARBA00023015"/>
    </source>
</evidence>
<dbReference type="PANTHER" id="PTHR34471">
    <property type="entry name" value="ARGININE REPRESSOR"/>
    <property type="match status" value="1"/>
</dbReference>
<evidence type="ECO:0000256" key="7">
    <source>
        <dbReference type="HAMAP-Rule" id="MF_00173"/>
    </source>
</evidence>
<protein>
    <recommendedName>
        <fullName evidence="7">Arginine repressor</fullName>
    </recommendedName>
</protein>
<keyword evidence="7" id="KW-0055">Arginine biosynthesis</keyword>
<evidence type="ECO:0000259" key="9">
    <source>
        <dbReference type="Pfam" id="PF02863"/>
    </source>
</evidence>
<evidence type="ECO:0000256" key="1">
    <source>
        <dbReference type="ARBA" id="ARBA00004496"/>
    </source>
</evidence>
<evidence type="ECO:0000259" key="8">
    <source>
        <dbReference type="Pfam" id="PF01316"/>
    </source>
</evidence>
<keyword evidence="11" id="KW-1185">Reference proteome</keyword>
<feature type="domain" description="Arginine repressor DNA-binding" evidence="8">
    <location>
        <begin position="3"/>
        <end position="62"/>
    </location>
</feature>
<sequence>MNKKEARHQLIRSLITETRIHTQQELQEALKKNGISVTQATLSRDMKDLHLVKVSNNEDAHYEIHKISPSRWEHRLRFYMEDALIMLKPVQNQVVLKTLPGLAQSFGSILDAMQIPEVVATVCGDDVCLIICNDNEGAIKCFETLSNYTPPFFFSNK</sequence>
<dbReference type="InterPro" id="IPR036388">
    <property type="entry name" value="WH-like_DNA-bd_sf"/>
</dbReference>
<dbReference type="EMBL" id="LT906439">
    <property type="protein sequence ID" value="SNU88760.1"/>
    <property type="molecule type" value="Genomic_DNA"/>
</dbReference>
<dbReference type="AlphaFoldDB" id="A0A239STL6"/>
<evidence type="ECO:0000313" key="11">
    <source>
        <dbReference type="Proteomes" id="UP000215185"/>
    </source>
</evidence>
<organism evidence="10 11">
    <name type="scientific">Streptococcus merionis</name>
    <dbReference type="NCBI Taxonomy" id="400065"/>
    <lineage>
        <taxon>Bacteria</taxon>
        <taxon>Bacillati</taxon>
        <taxon>Bacillota</taxon>
        <taxon>Bacilli</taxon>
        <taxon>Lactobacillales</taxon>
        <taxon>Streptococcaceae</taxon>
        <taxon>Streptococcus</taxon>
    </lineage>
</organism>
<dbReference type="HAMAP" id="MF_00173">
    <property type="entry name" value="Arg_repressor"/>
    <property type="match status" value="1"/>
</dbReference>
<dbReference type="STRING" id="1123308.GCA_000380085_01861"/>
<keyword evidence="7" id="KW-0028">Amino-acid biosynthesis</keyword>
<evidence type="ECO:0000256" key="2">
    <source>
        <dbReference type="ARBA" id="ARBA00008316"/>
    </source>
</evidence>
<comment type="subcellular location">
    <subcellularLocation>
        <location evidence="1 7">Cytoplasm</location>
    </subcellularLocation>
</comment>
<dbReference type="OrthoDB" id="9807089at2"/>
<dbReference type="Pfam" id="PF01316">
    <property type="entry name" value="Arg_repressor"/>
    <property type="match status" value="1"/>
</dbReference>
<name>A0A239STL6_9STRE</name>
<keyword evidence="4 7" id="KW-0805">Transcription regulation</keyword>
<evidence type="ECO:0000256" key="5">
    <source>
        <dbReference type="ARBA" id="ARBA00023125"/>
    </source>
</evidence>
<dbReference type="GO" id="GO:0034618">
    <property type="term" value="F:arginine binding"/>
    <property type="evidence" value="ECO:0007669"/>
    <property type="project" value="InterPro"/>
</dbReference>
<evidence type="ECO:0000313" key="10">
    <source>
        <dbReference type="EMBL" id="SNU88760.1"/>
    </source>
</evidence>
<dbReference type="Pfam" id="PF02863">
    <property type="entry name" value="Arg_repressor_C"/>
    <property type="match status" value="1"/>
</dbReference>
<dbReference type="SUPFAM" id="SSF46785">
    <property type="entry name" value="Winged helix' DNA-binding domain"/>
    <property type="match status" value="1"/>
</dbReference>
<dbReference type="eggNOG" id="COG1438">
    <property type="taxonomic scope" value="Bacteria"/>
</dbReference>
<proteinExistence type="inferred from homology"/>
<feature type="domain" description="Arginine repressor C-terminal" evidence="9">
    <location>
        <begin position="81"/>
        <end position="146"/>
    </location>
</feature>
<dbReference type="SUPFAM" id="SSF55252">
    <property type="entry name" value="C-terminal domain of arginine repressor"/>
    <property type="match status" value="1"/>
</dbReference>
<keyword evidence="7" id="KW-0678">Repressor</keyword>
<keyword evidence="3 7" id="KW-0963">Cytoplasm</keyword>